<dbReference type="PANTHER" id="PTHR11328:SF28">
    <property type="entry name" value="MAJOR FACILITATOR SUPERFAMILY DOMAIN-CONTAINING PROTEIN 12"/>
    <property type="match status" value="1"/>
</dbReference>
<keyword evidence="2" id="KW-1133">Transmembrane helix</keyword>
<feature type="transmembrane region" description="Helical" evidence="2">
    <location>
        <begin position="381"/>
        <end position="403"/>
    </location>
</feature>
<feature type="transmembrane region" description="Helical" evidence="2">
    <location>
        <begin position="120"/>
        <end position="141"/>
    </location>
</feature>
<protein>
    <recommendedName>
        <fullName evidence="5">Major facilitator superfamily domain-containing protein 12-like</fullName>
    </recommendedName>
</protein>
<feature type="transmembrane region" description="Helical" evidence="2">
    <location>
        <begin position="153"/>
        <end position="172"/>
    </location>
</feature>
<dbReference type="AlphaFoldDB" id="A0A9P0K067"/>
<dbReference type="SUPFAM" id="SSF103473">
    <property type="entry name" value="MFS general substrate transporter"/>
    <property type="match status" value="1"/>
</dbReference>
<feature type="transmembrane region" description="Helical" evidence="2">
    <location>
        <begin position="347"/>
        <end position="365"/>
    </location>
</feature>
<feature type="transmembrane region" description="Helical" evidence="2">
    <location>
        <begin position="315"/>
        <end position="335"/>
    </location>
</feature>
<keyword evidence="2" id="KW-0812">Transmembrane</keyword>
<dbReference type="OrthoDB" id="1730117at2759"/>
<feature type="transmembrane region" description="Helical" evidence="2">
    <location>
        <begin position="192"/>
        <end position="213"/>
    </location>
</feature>
<dbReference type="InterPro" id="IPR036259">
    <property type="entry name" value="MFS_trans_sf"/>
</dbReference>
<sequence>MSLKITLNLRRFNEKLRNIFNMEASVAHHITDDYTEVYRSLPLKLQLAYGVGHVLNDVCASMWFTYLLVFFHLVLEFSNWQTGFMLLVGQIADALATPFVGYHSDESDGFCFWRYGRRKIWHLVGVICVLGTFPFIFAPCFGCEYSSRSAQMFYYCMFIVIFQFGWAAVQISHLSLIPELTPNEHDRTKLTAIRYCFTVISNVLVYIITWIVLHMNDGETNKIGPSDGPKFQHVVWSILALGVVCSIIFHVYVKEWDNDVSQNVRGSQLRTSVRDLLLSCRVYQVAAVYMSSRLFVNLTQVFIPLYLHETLEMPASALASVPLVMFLGSLVTSLFIEKINRCCGRKLTYTLGALLGMAACVWIRLGSEPELPVDWPHRLCVYSIGLLIGSGGSIILVSSLGVTTDLIGEKTDSGAFVYGIMSFTDKIANGVAVVLIQYAHSDANDRFFYRDAIAFVCGGSALLGTIAVLSLVRREALGEYTRVPDYNSINT</sequence>
<feature type="transmembrane region" description="Helical" evidence="2">
    <location>
        <begin position="452"/>
        <end position="472"/>
    </location>
</feature>
<evidence type="ECO:0000256" key="1">
    <source>
        <dbReference type="ARBA" id="ARBA00008335"/>
    </source>
</evidence>
<dbReference type="GO" id="GO:0008643">
    <property type="term" value="P:carbohydrate transport"/>
    <property type="evidence" value="ECO:0007669"/>
    <property type="project" value="InterPro"/>
</dbReference>
<name>A0A9P0K067_ACAOB</name>
<evidence type="ECO:0000313" key="4">
    <source>
        <dbReference type="Proteomes" id="UP001152888"/>
    </source>
</evidence>
<reference evidence="3" key="1">
    <citation type="submission" date="2022-03" db="EMBL/GenBank/DDBJ databases">
        <authorList>
            <person name="Sayadi A."/>
        </authorList>
    </citation>
    <scope>NUCLEOTIDE SEQUENCE</scope>
</reference>
<comment type="caution">
    <text evidence="3">The sequence shown here is derived from an EMBL/GenBank/DDBJ whole genome shotgun (WGS) entry which is preliminary data.</text>
</comment>
<dbReference type="Gene3D" id="1.20.1250.20">
    <property type="entry name" value="MFS general substrate transporter like domains"/>
    <property type="match status" value="1"/>
</dbReference>
<dbReference type="EMBL" id="CAKOFQ010006712">
    <property type="protein sequence ID" value="CAH1963994.1"/>
    <property type="molecule type" value="Genomic_DNA"/>
</dbReference>
<proteinExistence type="inferred from homology"/>
<dbReference type="GO" id="GO:0005886">
    <property type="term" value="C:plasma membrane"/>
    <property type="evidence" value="ECO:0007669"/>
    <property type="project" value="TreeGrafter"/>
</dbReference>
<feature type="transmembrane region" description="Helical" evidence="2">
    <location>
        <begin position="234"/>
        <end position="253"/>
    </location>
</feature>
<keyword evidence="2" id="KW-0472">Membrane</keyword>
<feature type="transmembrane region" description="Helical" evidence="2">
    <location>
        <begin position="415"/>
        <end position="440"/>
    </location>
</feature>
<accession>A0A9P0K067</accession>
<evidence type="ECO:0000256" key="2">
    <source>
        <dbReference type="SAM" id="Phobius"/>
    </source>
</evidence>
<dbReference type="PANTHER" id="PTHR11328">
    <property type="entry name" value="MAJOR FACILITATOR SUPERFAMILY DOMAIN-CONTAINING PROTEIN"/>
    <property type="match status" value="1"/>
</dbReference>
<dbReference type="GO" id="GO:0015293">
    <property type="term" value="F:symporter activity"/>
    <property type="evidence" value="ECO:0007669"/>
    <property type="project" value="InterPro"/>
</dbReference>
<evidence type="ECO:0000313" key="3">
    <source>
        <dbReference type="EMBL" id="CAH1963994.1"/>
    </source>
</evidence>
<dbReference type="Proteomes" id="UP001152888">
    <property type="component" value="Unassembled WGS sequence"/>
</dbReference>
<gene>
    <name evidence="3" type="ORF">ACAOBT_LOCUS5535</name>
</gene>
<dbReference type="CDD" id="cd17491">
    <property type="entry name" value="MFS_MFSD12"/>
    <property type="match status" value="1"/>
</dbReference>
<comment type="similarity">
    <text evidence="1">Belongs to the major facilitator superfamily.</text>
</comment>
<dbReference type="InterPro" id="IPR039672">
    <property type="entry name" value="MFS_2"/>
</dbReference>
<dbReference type="Pfam" id="PF13347">
    <property type="entry name" value="MFS_2"/>
    <property type="match status" value="1"/>
</dbReference>
<keyword evidence="4" id="KW-1185">Reference proteome</keyword>
<evidence type="ECO:0008006" key="5">
    <source>
        <dbReference type="Google" id="ProtNLM"/>
    </source>
</evidence>
<organism evidence="3 4">
    <name type="scientific">Acanthoscelides obtectus</name>
    <name type="common">Bean weevil</name>
    <name type="synonym">Bruchus obtectus</name>
    <dbReference type="NCBI Taxonomy" id="200917"/>
    <lineage>
        <taxon>Eukaryota</taxon>
        <taxon>Metazoa</taxon>
        <taxon>Ecdysozoa</taxon>
        <taxon>Arthropoda</taxon>
        <taxon>Hexapoda</taxon>
        <taxon>Insecta</taxon>
        <taxon>Pterygota</taxon>
        <taxon>Neoptera</taxon>
        <taxon>Endopterygota</taxon>
        <taxon>Coleoptera</taxon>
        <taxon>Polyphaga</taxon>
        <taxon>Cucujiformia</taxon>
        <taxon>Chrysomeloidea</taxon>
        <taxon>Chrysomelidae</taxon>
        <taxon>Bruchinae</taxon>
        <taxon>Bruchini</taxon>
        <taxon>Acanthoscelides</taxon>
    </lineage>
</organism>
<dbReference type="FunFam" id="1.20.1250.20:FF:000431">
    <property type="entry name" value="Predicted protein"/>
    <property type="match status" value="1"/>
</dbReference>
<feature type="transmembrane region" description="Helical" evidence="2">
    <location>
        <begin position="54"/>
        <end position="75"/>
    </location>
</feature>